<reference evidence="3 4" key="1">
    <citation type="journal article" date="2006" name="PLoS Genet.">
        <title>Secrets of soil survival revealed by the genome sequence of Arthrobacter aurescens TC1.</title>
        <authorList>
            <person name="Mongodin E.F."/>
            <person name="Shapir N."/>
            <person name="Daugherty S.C."/>
            <person name="DeBoy R.T."/>
            <person name="Emerson J.B."/>
            <person name="Shvartzbeyn A."/>
            <person name="Radune D."/>
            <person name="Vamathevan J."/>
            <person name="Riggs F."/>
            <person name="Grinberg V."/>
            <person name="Khouri H."/>
            <person name="Wackett L.P."/>
            <person name="Nelson K.E."/>
            <person name="Sadowsky M.J."/>
        </authorList>
    </citation>
    <scope>NUCLEOTIDE SEQUENCE [LARGE SCALE GENOMIC DNA]</scope>
    <source>
        <strain evidence="3 4">TC1</strain>
    </source>
</reference>
<dbReference type="STRING" id="290340.AAur_2768"/>
<dbReference type="SUPFAM" id="SSF50249">
    <property type="entry name" value="Nucleic acid-binding proteins"/>
    <property type="match status" value="1"/>
</dbReference>
<feature type="domain" description="RNB" evidence="2">
    <location>
        <begin position="70"/>
        <end position="389"/>
    </location>
</feature>
<dbReference type="Proteomes" id="UP000000637">
    <property type="component" value="Chromosome"/>
</dbReference>
<feature type="compositionally biased region" description="Low complexity" evidence="1">
    <location>
        <begin position="449"/>
        <end position="461"/>
    </location>
</feature>
<evidence type="ECO:0000313" key="4">
    <source>
        <dbReference type="Proteomes" id="UP000000637"/>
    </source>
</evidence>
<sequence>MGGTSKTIRRFRATLIFVSHHRIAPNVDDSSDQLAAALAALRTELELPGEYPAEAVQEARQAVADLELPGQDLRHVPFVTIDPATSTDLDQALFIDRAGDGYKVLYAIADVPSFVEPGGALDHETRHRGQTFYAPDGRIPLHPEVISENAGSLLADQDCSAFVWDFDLDAEAEVLAVTVARAAVRSRAKLSYKGAQQQIDDGTAPPVLQLLKEVGIKRVELERRRGGASLNMPEQEIVQATDGGGYRIAAAPSLPVEDWNAQISLMTGMAAAQMMLNGKVGILRTMPAPDDRSLLHFKRQTSALGKPWDGHVTYGEYLRTLDASDPQQLAILHSAGMLFRGAGYTPFDGELPAIVTQAAIGAPYAHATAPLRRLIDRFVLVICEALSNNHDIPQWAREALPSLPEIMAASDQLAGRLERAALDTVEAALVANHVGQEFDAVVISGSKPSNGAGSKAANGNGSNNGGSNGNGPFGVIQISDPAVTARCDGEMESGTKVRVRLLKADIASREIRFELLP</sequence>
<evidence type="ECO:0000259" key="2">
    <source>
        <dbReference type="SMART" id="SM00955"/>
    </source>
</evidence>
<feature type="region of interest" description="Disordered" evidence="1">
    <location>
        <begin position="449"/>
        <end position="473"/>
    </location>
</feature>
<dbReference type="EMBL" id="CP000474">
    <property type="protein sequence ID" value="ABM08914.1"/>
    <property type="molecule type" value="Genomic_DNA"/>
</dbReference>
<gene>
    <name evidence="3" type="ordered locus">AAur_2768</name>
</gene>
<feature type="compositionally biased region" description="Gly residues" evidence="1">
    <location>
        <begin position="462"/>
        <end position="472"/>
    </location>
</feature>
<dbReference type="InterPro" id="IPR050180">
    <property type="entry name" value="RNR_Ribonuclease"/>
</dbReference>
<dbReference type="eggNOG" id="COG0557">
    <property type="taxonomic scope" value="Bacteria"/>
</dbReference>
<dbReference type="Pfam" id="PF18614">
    <property type="entry name" value="RNase_II_C_S1"/>
    <property type="match status" value="1"/>
</dbReference>
<dbReference type="GO" id="GO:0003723">
    <property type="term" value="F:RNA binding"/>
    <property type="evidence" value="ECO:0007669"/>
    <property type="project" value="InterPro"/>
</dbReference>
<proteinExistence type="predicted"/>
<dbReference type="Pfam" id="PF00773">
    <property type="entry name" value="RNB"/>
    <property type="match status" value="1"/>
</dbReference>
<dbReference type="InterPro" id="IPR012340">
    <property type="entry name" value="NA-bd_OB-fold"/>
</dbReference>
<dbReference type="InterPro" id="IPR040596">
    <property type="entry name" value="RNase_II_C_S1"/>
</dbReference>
<organism evidence="3 4">
    <name type="scientific">Paenarthrobacter aurescens (strain TC1)</name>
    <dbReference type="NCBI Taxonomy" id="290340"/>
    <lineage>
        <taxon>Bacteria</taxon>
        <taxon>Bacillati</taxon>
        <taxon>Actinomycetota</taxon>
        <taxon>Actinomycetes</taxon>
        <taxon>Micrococcales</taxon>
        <taxon>Micrococcaceae</taxon>
        <taxon>Paenarthrobacter</taxon>
    </lineage>
</organism>
<dbReference type="PANTHER" id="PTHR23355:SF42">
    <property type="entry name" value="RIBONUCLEASE II, CHLOROPLASTIC_MITOCHONDRIAL"/>
    <property type="match status" value="1"/>
</dbReference>
<protein>
    <submittedName>
        <fullName evidence="3">Exoribonuclease</fullName>
    </submittedName>
</protein>
<evidence type="ECO:0000313" key="3">
    <source>
        <dbReference type="EMBL" id="ABM08914.1"/>
    </source>
</evidence>
<keyword evidence="4" id="KW-1185">Reference proteome</keyword>
<dbReference type="KEGG" id="aau:AAur_2768"/>
<dbReference type="SMART" id="SM00955">
    <property type="entry name" value="RNB"/>
    <property type="match status" value="1"/>
</dbReference>
<dbReference type="HOGENOM" id="CLU_038135_1_0_11"/>
<dbReference type="AlphaFoldDB" id="A1R8B8"/>
<dbReference type="PANTHER" id="PTHR23355">
    <property type="entry name" value="RIBONUCLEASE"/>
    <property type="match status" value="1"/>
</dbReference>
<dbReference type="GO" id="GO:0000175">
    <property type="term" value="F:3'-5'-RNA exonuclease activity"/>
    <property type="evidence" value="ECO:0007669"/>
    <property type="project" value="TreeGrafter"/>
</dbReference>
<evidence type="ECO:0000256" key="1">
    <source>
        <dbReference type="SAM" id="MobiDB-lite"/>
    </source>
</evidence>
<accession>A1R8B8</accession>
<dbReference type="GO" id="GO:0006402">
    <property type="term" value="P:mRNA catabolic process"/>
    <property type="evidence" value="ECO:0007669"/>
    <property type="project" value="TreeGrafter"/>
</dbReference>
<name>A1R8B8_PAEAT</name>
<dbReference type="GO" id="GO:0000932">
    <property type="term" value="C:P-body"/>
    <property type="evidence" value="ECO:0007669"/>
    <property type="project" value="TreeGrafter"/>
</dbReference>
<dbReference type="InterPro" id="IPR001900">
    <property type="entry name" value="RNase_II/R"/>
</dbReference>